<dbReference type="STRING" id="29655.A0A0K9PM68"/>
<sequence length="315" mass="35233">MAFAMAACTSLCVRAAESFPAFLPREVEQIRDPYARDMARRIERLPVQTNLLKKAIMTSCVRSVNHQNGNQPPIVLLHGFDSSCLEWRYTFPLLEDAGLEAWAFDILGWGFSDLETLPSCDVASKREHLYQFWNTYLKKPMILVGPSLGAAVSIDFASYHPEAVSKLILIDASVFAEGTGNLAKLPRMVAYAGASVLKSVAIRFYANTLTFKNISASTNIDRMNVGRLHCRLPWWKDATVDFMLSGGYNVSAQIEKIKQKVLIIWGMEDKIIEPSLALKLNAELPDSVLLQIPDCGHIPHIEKPESLTKFILDFI</sequence>
<evidence type="ECO:0000313" key="2">
    <source>
        <dbReference type="EMBL" id="KMZ70143.1"/>
    </source>
</evidence>
<feature type="domain" description="AB hydrolase-1" evidence="1">
    <location>
        <begin position="72"/>
        <end position="304"/>
    </location>
</feature>
<dbReference type="PRINTS" id="PR00111">
    <property type="entry name" value="ABHYDROLASE"/>
</dbReference>
<protein>
    <submittedName>
        <fullName evidence="2">Hydrolase, alpha/beta fold family protein</fullName>
    </submittedName>
</protein>
<dbReference type="Proteomes" id="UP000036987">
    <property type="component" value="Unassembled WGS sequence"/>
</dbReference>
<keyword evidence="3" id="KW-1185">Reference proteome</keyword>
<organism evidence="2 3">
    <name type="scientific">Zostera marina</name>
    <name type="common">Eelgrass</name>
    <dbReference type="NCBI Taxonomy" id="29655"/>
    <lineage>
        <taxon>Eukaryota</taxon>
        <taxon>Viridiplantae</taxon>
        <taxon>Streptophyta</taxon>
        <taxon>Embryophyta</taxon>
        <taxon>Tracheophyta</taxon>
        <taxon>Spermatophyta</taxon>
        <taxon>Magnoliopsida</taxon>
        <taxon>Liliopsida</taxon>
        <taxon>Zosteraceae</taxon>
        <taxon>Zostera</taxon>
    </lineage>
</organism>
<dbReference type="InterPro" id="IPR000639">
    <property type="entry name" value="Epox_hydrolase-like"/>
</dbReference>
<evidence type="ECO:0000313" key="3">
    <source>
        <dbReference type="Proteomes" id="UP000036987"/>
    </source>
</evidence>
<keyword evidence="2" id="KW-0378">Hydrolase</keyword>
<dbReference type="InterPro" id="IPR000073">
    <property type="entry name" value="AB_hydrolase_1"/>
</dbReference>
<dbReference type="Pfam" id="PF00561">
    <property type="entry name" value="Abhydrolase_1"/>
    <property type="match status" value="1"/>
</dbReference>
<dbReference type="OMA" id="YTLGGQH"/>
<reference evidence="3" key="1">
    <citation type="journal article" date="2016" name="Nature">
        <title>The genome of the seagrass Zostera marina reveals angiosperm adaptation to the sea.</title>
        <authorList>
            <person name="Olsen J.L."/>
            <person name="Rouze P."/>
            <person name="Verhelst B."/>
            <person name="Lin Y.-C."/>
            <person name="Bayer T."/>
            <person name="Collen J."/>
            <person name="Dattolo E."/>
            <person name="De Paoli E."/>
            <person name="Dittami S."/>
            <person name="Maumus F."/>
            <person name="Michel G."/>
            <person name="Kersting A."/>
            <person name="Lauritano C."/>
            <person name="Lohaus R."/>
            <person name="Toepel M."/>
            <person name="Tonon T."/>
            <person name="Vanneste K."/>
            <person name="Amirebrahimi M."/>
            <person name="Brakel J."/>
            <person name="Bostroem C."/>
            <person name="Chovatia M."/>
            <person name="Grimwood J."/>
            <person name="Jenkins J.W."/>
            <person name="Jueterbock A."/>
            <person name="Mraz A."/>
            <person name="Stam W.T."/>
            <person name="Tice H."/>
            <person name="Bornberg-Bauer E."/>
            <person name="Green P.J."/>
            <person name="Pearson G.A."/>
            <person name="Procaccini G."/>
            <person name="Duarte C.M."/>
            <person name="Schmutz J."/>
            <person name="Reusch T.B.H."/>
            <person name="Van de Peer Y."/>
        </authorList>
    </citation>
    <scope>NUCLEOTIDE SEQUENCE [LARGE SCALE GENOMIC DNA]</scope>
    <source>
        <strain evidence="3">cv. Finnish</strain>
    </source>
</reference>
<dbReference type="PRINTS" id="PR00412">
    <property type="entry name" value="EPOXHYDRLASE"/>
</dbReference>
<dbReference type="InterPro" id="IPR029058">
    <property type="entry name" value="AB_hydrolase_fold"/>
</dbReference>
<dbReference type="GO" id="GO:0009941">
    <property type="term" value="C:chloroplast envelope"/>
    <property type="evidence" value="ECO:0000318"/>
    <property type="project" value="GO_Central"/>
</dbReference>
<proteinExistence type="predicted"/>
<evidence type="ECO:0000259" key="1">
    <source>
        <dbReference type="Pfam" id="PF00561"/>
    </source>
</evidence>
<accession>A0A0K9PM68</accession>
<dbReference type="EMBL" id="LFYR01000729">
    <property type="protein sequence ID" value="KMZ70143.1"/>
    <property type="molecule type" value="Genomic_DNA"/>
</dbReference>
<dbReference type="Gene3D" id="3.40.50.1820">
    <property type="entry name" value="alpha/beta hydrolase"/>
    <property type="match status" value="1"/>
</dbReference>
<dbReference type="SUPFAM" id="SSF53474">
    <property type="entry name" value="alpha/beta-Hydrolases"/>
    <property type="match status" value="1"/>
</dbReference>
<dbReference type="OrthoDB" id="6431331at2759"/>
<gene>
    <name evidence="2" type="ORF">ZOSMA_1G01160</name>
</gene>
<dbReference type="GO" id="GO:0016787">
    <property type="term" value="F:hydrolase activity"/>
    <property type="evidence" value="ECO:0000318"/>
    <property type="project" value="GO_Central"/>
</dbReference>
<dbReference type="PANTHER" id="PTHR43689">
    <property type="entry name" value="HYDROLASE"/>
    <property type="match status" value="1"/>
</dbReference>
<dbReference type="PANTHER" id="PTHR43689:SF8">
    <property type="entry name" value="ALPHA_BETA-HYDROLASES SUPERFAMILY PROTEIN"/>
    <property type="match status" value="1"/>
</dbReference>
<name>A0A0K9PM68_ZOSMR</name>
<dbReference type="AlphaFoldDB" id="A0A0K9PM68"/>
<comment type="caution">
    <text evidence="2">The sequence shown here is derived from an EMBL/GenBank/DDBJ whole genome shotgun (WGS) entry which is preliminary data.</text>
</comment>